<dbReference type="RefSeq" id="WP_013062320.1">
    <property type="nucleotide sequence ID" value="NZ_CALTRY010000033.1"/>
</dbReference>
<protein>
    <recommendedName>
        <fullName evidence="3">DUF5017 domain-containing protein</fullName>
    </recommendedName>
</protein>
<dbReference type="NCBIfam" id="NF038128">
    <property type="entry name" value="choice_anch_J"/>
    <property type="match status" value="1"/>
</dbReference>
<dbReference type="InterPro" id="IPR032185">
    <property type="entry name" value="DUF5017"/>
</dbReference>
<evidence type="ECO:0000256" key="2">
    <source>
        <dbReference type="SAM" id="SignalP"/>
    </source>
</evidence>
<evidence type="ECO:0000313" key="4">
    <source>
        <dbReference type="EMBL" id="MCS4122498.1"/>
    </source>
</evidence>
<comment type="caution">
    <text evidence="4">The sequence shown here is derived from an EMBL/GenBank/DDBJ whole genome shotgun (WGS) entry which is preliminary data.</text>
</comment>
<feature type="domain" description="DUF5017" evidence="3">
    <location>
        <begin position="229"/>
        <end position="310"/>
    </location>
</feature>
<feature type="region of interest" description="Disordered" evidence="1">
    <location>
        <begin position="308"/>
        <end position="330"/>
    </location>
</feature>
<evidence type="ECO:0000256" key="1">
    <source>
        <dbReference type="SAM" id="MobiDB-lite"/>
    </source>
</evidence>
<dbReference type="Pfam" id="PF16409">
    <property type="entry name" value="DUF5017"/>
    <property type="match status" value="1"/>
</dbReference>
<organism evidence="4 6">
    <name type="scientific">Salinibacter ruber</name>
    <dbReference type="NCBI Taxonomy" id="146919"/>
    <lineage>
        <taxon>Bacteria</taxon>
        <taxon>Pseudomonadati</taxon>
        <taxon>Rhodothermota</taxon>
        <taxon>Rhodothermia</taxon>
        <taxon>Rhodothermales</taxon>
        <taxon>Salinibacteraceae</taxon>
        <taxon>Salinibacter</taxon>
    </lineage>
</organism>
<evidence type="ECO:0000313" key="6">
    <source>
        <dbReference type="Proteomes" id="UP001155144"/>
    </source>
</evidence>
<dbReference type="AlphaFoldDB" id="A0A9X2R574"/>
<gene>
    <name evidence="4" type="ORF">GGP45_002859</name>
    <name evidence="5" type="ORF">GGP99_002568</name>
</gene>
<dbReference type="Proteomes" id="UP001155110">
    <property type="component" value="Unassembled WGS sequence"/>
</dbReference>
<feature type="signal peptide" evidence="2">
    <location>
        <begin position="1"/>
        <end position="22"/>
    </location>
</feature>
<dbReference type="EMBL" id="JANTZM010000013">
    <property type="protein sequence ID" value="MCS4158591.1"/>
    <property type="molecule type" value="Genomic_DNA"/>
</dbReference>
<dbReference type="SUPFAM" id="SSF141072">
    <property type="entry name" value="CalX-like"/>
    <property type="match status" value="1"/>
</dbReference>
<accession>A0A9X2R574</accession>
<feature type="compositionally biased region" description="Low complexity" evidence="1">
    <location>
        <begin position="308"/>
        <end position="317"/>
    </location>
</feature>
<dbReference type="EMBL" id="JANUBL010000006">
    <property type="protein sequence ID" value="MCS4122498.1"/>
    <property type="molecule type" value="Genomic_DNA"/>
</dbReference>
<sequence length="330" mass="34963">MNTLQLLRLPALLLAGALLITGCDGLDSGTPPTEATGESNATVSFATDNISITEESGTVTIEVTVTNPPNDTVSAEVLYADGTSSTSPSDFGLESSRNVGSGYVAGRVVFPDTATTGNTQTLTLDIADEEDNEPKEDGVFVFQNVTNASVEGTDRLTISIGAIEIFFKDFEDGSLDPMSVFNVTNGNGWGTGNFENNSYAVANAFGGSEASNSWLISPAINFNNFEGETLTFRNKKRFDDGGEEQPLEVKVSTDYDGSGNPENFSWTDITDRVQSLASEGEGFVASGEIDLSDAQFQADEVYVAFKYTSSGTGPGSSEEQQVDDVRVVGR</sequence>
<dbReference type="Gene3D" id="2.60.120.200">
    <property type="match status" value="1"/>
</dbReference>
<name>A0A9X2R574_9BACT</name>
<evidence type="ECO:0000313" key="5">
    <source>
        <dbReference type="EMBL" id="MCS4158591.1"/>
    </source>
</evidence>
<feature type="chain" id="PRO_5041114948" description="DUF5017 domain-containing protein" evidence="2">
    <location>
        <begin position="23"/>
        <end position="330"/>
    </location>
</feature>
<proteinExistence type="predicted"/>
<evidence type="ECO:0000259" key="3">
    <source>
        <dbReference type="Pfam" id="PF16409"/>
    </source>
</evidence>
<dbReference type="Gene3D" id="2.60.40.2030">
    <property type="match status" value="1"/>
</dbReference>
<dbReference type="Proteomes" id="UP001155144">
    <property type="component" value="Unassembled WGS sequence"/>
</dbReference>
<keyword evidence="2" id="KW-0732">Signal</keyword>
<dbReference type="InterPro" id="IPR038081">
    <property type="entry name" value="CalX-like_sf"/>
</dbReference>
<reference evidence="4" key="1">
    <citation type="submission" date="2022-08" db="EMBL/GenBank/DDBJ databases">
        <title>Genomic Encyclopedia of Type Strains, Phase V (KMG-V): Genome sequencing to study the core and pangenomes of soil and plant-associated prokaryotes.</title>
        <authorList>
            <person name="Whitman W."/>
        </authorList>
    </citation>
    <scope>NUCLEOTIDE SEQUENCE</scope>
    <source>
        <strain evidence="5">SP3002</strain>
        <strain evidence="4">SP3026</strain>
    </source>
</reference>